<feature type="transmembrane region" description="Helical" evidence="6">
    <location>
        <begin position="230"/>
        <end position="251"/>
    </location>
</feature>
<name>A0A5M8PGK2_9LECA</name>
<evidence type="ECO:0000313" key="8">
    <source>
        <dbReference type="EMBL" id="KAA6408203.1"/>
    </source>
</evidence>
<comment type="similarity">
    <text evidence="5">Belongs to the SAT4 family.</text>
</comment>
<comment type="subcellular location">
    <subcellularLocation>
        <location evidence="1">Membrane</location>
        <topology evidence="1">Multi-pass membrane protein</topology>
    </subcellularLocation>
</comment>
<keyword evidence="3 6" id="KW-1133">Transmembrane helix</keyword>
<evidence type="ECO:0000256" key="6">
    <source>
        <dbReference type="SAM" id="Phobius"/>
    </source>
</evidence>
<feature type="transmembrane region" description="Helical" evidence="6">
    <location>
        <begin position="114"/>
        <end position="136"/>
    </location>
</feature>
<dbReference type="PANTHER" id="PTHR33048">
    <property type="entry name" value="PTH11-LIKE INTEGRAL MEMBRANE PROTEIN (AFU_ORTHOLOGUE AFUA_5G11245)"/>
    <property type="match status" value="1"/>
</dbReference>
<dbReference type="Pfam" id="PF20684">
    <property type="entry name" value="Fung_rhodopsin"/>
    <property type="match status" value="1"/>
</dbReference>
<keyword evidence="4 6" id="KW-0472">Membrane</keyword>
<dbReference type="Proteomes" id="UP000324767">
    <property type="component" value="Unassembled WGS sequence"/>
</dbReference>
<dbReference type="GO" id="GO:0016020">
    <property type="term" value="C:membrane"/>
    <property type="evidence" value="ECO:0007669"/>
    <property type="project" value="UniProtKB-SubCell"/>
</dbReference>
<evidence type="ECO:0000256" key="4">
    <source>
        <dbReference type="ARBA" id="ARBA00023136"/>
    </source>
</evidence>
<feature type="domain" description="Rhodopsin" evidence="7">
    <location>
        <begin position="40"/>
        <end position="287"/>
    </location>
</feature>
<feature type="transmembrane region" description="Helical" evidence="6">
    <location>
        <begin position="199"/>
        <end position="218"/>
    </location>
</feature>
<evidence type="ECO:0000256" key="1">
    <source>
        <dbReference type="ARBA" id="ARBA00004141"/>
    </source>
</evidence>
<dbReference type="PANTHER" id="PTHR33048:SF47">
    <property type="entry name" value="INTEGRAL MEMBRANE PROTEIN-RELATED"/>
    <property type="match status" value="1"/>
</dbReference>
<evidence type="ECO:0000256" key="3">
    <source>
        <dbReference type="ARBA" id="ARBA00022989"/>
    </source>
</evidence>
<evidence type="ECO:0000313" key="9">
    <source>
        <dbReference type="Proteomes" id="UP000324767"/>
    </source>
</evidence>
<dbReference type="AlphaFoldDB" id="A0A5M8PGK2"/>
<protein>
    <recommendedName>
        <fullName evidence="7">Rhodopsin domain-containing protein</fullName>
    </recommendedName>
</protein>
<feature type="transmembrane region" description="Helical" evidence="6">
    <location>
        <begin position="271"/>
        <end position="293"/>
    </location>
</feature>
<evidence type="ECO:0000256" key="5">
    <source>
        <dbReference type="ARBA" id="ARBA00038359"/>
    </source>
</evidence>
<accession>A0A5M8PGK2</accession>
<feature type="transmembrane region" description="Helical" evidence="6">
    <location>
        <begin position="148"/>
        <end position="179"/>
    </location>
</feature>
<dbReference type="OrthoDB" id="444631at2759"/>
<organism evidence="8 9">
    <name type="scientific">Lasallia pustulata</name>
    <dbReference type="NCBI Taxonomy" id="136370"/>
    <lineage>
        <taxon>Eukaryota</taxon>
        <taxon>Fungi</taxon>
        <taxon>Dikarya</taxon>
        <taxon>Ascomycota</taxon>
        <taxon>Pezizomycotina</taxon>
        <taxon>Lecanoromycetes</taxon>
        <taxon>OSLEUM clade</taxon>
        <taxon>Umbilicariomycetidae</taxon>
        <taxon>Umbilicariales</taxon>
        <taxon>Umbilicariaceae</taxon>
        <taxon>Lasallia</taxon>
    </lineage>
</organism>
<feature type="transmembrane region" description="Helical" evidence="6">
    <location>
        <begin position="56"/>
        <end position="76"/>
    </location>
</feature>
<gene>
    <name evidence="8" type="ORF">FRX48_07945</name>
</gene>
<reference evidence="8 9" key="1">
    <citation type="submission" date="2019-09" db="EMBL/GenBank/DDBJ databases">
        <title>The hologenome of the rock-dwelling lichen Lasallia pustulata.</title>
        <authorList>
            <person name="Greshake Tzovaras B."/>
            <person name="Segers F."/>
            <person name="Bicker A."/>
            <person name="Dal Grande F."/>
            <person name="Otte J."/>
            <person name="Hankeln T."/>
            <person name="Schmitt I."/>
            <person name="Ebersberger I."/>
        </authorList>
    </citation>
    <scope>NUCLEOTIDE SEQUENCE [LARGE SCALE GENOMIC DNA]</scope>
    <source>
        <strain evidence="8">A1-1</strain>
    </source>
</reference>
<evidence type="ECO:0000259" key="7">
    <source>
        <dbReference type="Pfam" id="PF20684"/>
    </source>
</evidence>
<feature type="transmembrane region" description="Helical" evidence="6">
    <location>
        <begin position="20"/>
        <end position="44"/>
    </location>
</feature>
<dbReference type="InterPro" id="IPR052337">
    <property type="entry name" value="SAT4-like"/>
</dbReference>
<proteinExistence type="inferred from homology"/>
<dbReference type="EMBL" id="VXIT01000014">
    <property type="protein sequence ID" value="KAA6408203.1"/>
    <property type="molecule type" value="Genomic_DNA"/>
</dbReference>
<comment type="caution">
    <text evidence="8">The sequence shown here is derived from an EMBL/GenBank/DDBJ whole genome shotgun (WGS) entry which is preliminary data.</text>
</comment>
<evidence type="ECO:0000256" key="2">
    <source>
        <dbReference type="ARBA" id="ARBA00022692"/>
    </source>
</evidence>
<keyword evidence="2 6" id="KW-0812">Transmembrane</keyword>
<dbReference type="InterPro" id="IPR049326">
    <property type="entry name" value="Rhodopsin_dom_fungi"/>
</dbReference>
<sequence length="367" mass="40969">MAPTSTMPAPDDANVGRIPMLAFKVVIGIFFALSLIFASVRTAIRIGQHRRVYSDDLVLLFGCVTLIAATIIIFVITDTIYWDEQLILDPSPEVLTAALSPDFFHRVLWYQQTVFSFITLTWTTIFAVKICFLLFFRQMVERLNGLILFWRVVLGITILSYCICACGVFISCSHFGLAALKCTQGSGFTKNLALAATDVSLDLVTDLLIISIPVFLLFKVKIDLLQKLAVAAFLCLSVCMIMVAIVRLSGLRIAGTNIDIQWQVFWQEVEATLSVIMISITAFRSLLGMKAAAARDKKHRAWYSYRRKLISRKTRKSAEDELDTNRGLPSIPGATMTGLRTYIRGGRGPSIMMSKVDKHEPLLGEEH</sequence>